<comment type="caution">
    <text evidence="1">The sequence shown here is derived from an EMBL/GenBank/DDBJ whole genome shotgun (WGS) entry which is preliminary data.</text>
</comment>
<keyword evidence="2" id="KW-1185">Reference proteome</keyword>
<reference evidence="1" key="1">
    <citation type="journal article" date="2019" name="bioRxiv">
        <title>The Genome of the Zebra Mussel, Dreissena polymorpha: A Resource for Invasive Species Research.</title>
        <authorList>
            <person name="McCartney M.A."/>
            <person name="Auch B."/>
            <person name="Kono T."/>
            <person name="Mallez S."/>
            <person name="Zhang Y."/>
            <person name="Obille A."/>
            <person name="Becker A."/>
            <person name="Abrahante J.E."/>
            <person name="Garbe J."/>
            <person name="Badalamenti J.P."/>
            <person name="Herman A."/>
            <person name="Mangelson H."/>
            <person name="Liachko I."/>
            <person name="Sullivan S."/>
            <person name="Sone E.D."/>
            <person name="Koren S."/>
            <person name="Silverstein K.A.T."/>
            <person name="Beckman K.B."/>
            <person name="Gohl D.M."/>
        </authorList>
    </citation>
    <scope>NUCLEOTIDE SEQUENCE</scope>
    <source>
        <strain evidence="1">Duluth1</strain>
        <tissue evidence="1">Whole animal</tissue>
    </source>
</reference>
<sequence>MALREGNTFAPAVVKYMYTLVFLFATGEDAICDIYIEEGWYLVDGVVLASTNQRCGTVRNWYRNNNLSLPDNLNVATDIELCRNGPGGDCDKRMHSSVIKCADDKYAFRLGPMDGCIEAYCLERISNGPMPTGQPPDISSIKPVINVAAKRVKDENELQFYCDFNPTANTKFHYKVSWTISQSSLSSHELHHSEPVRYLSQEDFRRKTMMTEKHLKAPTYFGLGVTASTRIHTNGCITHCLLKPHTLK</sequence>
<evidence type="ECO:0000313" key="1">
    <source>
        <dbReference type="EMBL" id="KAH3810526.1"/>
    </source>
</evidence>
<dbReference type="EMBL" id="JAIWYP010000006">
    <property type="protein sequence ID" value="KAH3810526.1"/>
    <property type="molecule type" value="Genomic_DNA"/>
</dbReference>
<reference evidence="1" key="2">
    <citation type="submission" date="2020-11" db="EMBL/GenBank/DDBJ databases">
        <authorList>
            <person name="McCartney M.A."/>
            <person name="Auch B."/>
            <person name="Kono T."/>
            <person name="Mallez S."/>
            <person name="Becker A."/>
            <person name="Gohl D.M."/>
            <person name="Silverstein K.A.T."/>
            <person name="Koren S."/>
            <person name="Bechman K.B."/>
            <person name="Herman A."/>
            <person name="Abrahante J.E."/>
            <person name="Garbe J."/>
        </authorList>
    </citation>
    <scope>NUCLEOTIDE SEQUENCE</scope>
    <source>
        <strain evidence="1">Duluth1</strain>
        <tissue evidence="1">Whole animal</tissue>
    </source>
</reference>
<evidence type="ECO:0000313" key="2">
    <source>
        <dbReference type="Proteomes" id="UP000828390"/>
    </source>
</evidence>
<proteinExistence type="predicted"/>
<accession>A0A9D4G538</accession>
<protein>
    <submittedName>
        <fullName evidence="1">Uncharacterized protein</fullName>
    </submittedName>
</protein>
<dbReference type="AlphaFoldDB" id="A0A9D4G538"/>
<name>A0A9D4G538_DREPO</name>
<organism evidence="1 2">
    <name type="scientific">Dreissena polymorpha</name>
    <name type="common">Zebra mussel</name>
    <name type="synonym">Mytilus polymorpha</name>
    <dbReference type="NCBI Taxonomy" id="45954"/>
    <lineage>
        <taxon>Eukaryota</taxon>
        <taxon>Metazoa</taxon>
        <taxon>Spiralia</taxon>
        <taxon>Lophotrochozoa</taxon>
        <taxon>Mollusca</taxon>
        <taxon>Bivalvia</taxon>
        <taxon>Autobranchia</taxon>
        <taxon>Heteroconchia</taxon>
        <taxon>Euheterodonta</taxon>
        <taxon>Imparidentia</taxon>
        <taxon>Neoheterodontei</taxon>
        <taxon>Myida</taxon>
        <taxon>Dreissenoidea</taxon>
        <taxon>Dreissenidae</taxon>
        <taxon>Dreissena</taxon>
    </lineage>
</organism>
<dbReference type="Proteomes" id="UP000828390">
    <property type="component" value="Unassembled WGS sequence"/>
</dbReference>
<gene>
    <name evidence="1" type="ORF">DPMN_138921</name>
</gene>